<keyword evidence="6" id="KW-1185">Reference proteome</keyword>
<sequence length="875" mass="99295">MLSTSSLFSITSSSSSPFKRQWNYDVFLSFRGEDTRKNFTGHLFGALIQAGINTFIDDWELHRGEDISTELLKAIETSRIAIIIFSKNYGDSRWCLDELVHIMKCRKEMGQHVLPIFYDVDPSHVRKQNGCFGKAFPQHQLRFAPEKVCKWREALTEAANLSGWDLQNVSNGHEAALIQRIVEELINKLRKTYLSTTNYPVGLETRMNKVNLLLDVGGNDVVVIGICGMGGLGKTTIAKAVYNENFHCFQGSSFLSNIRESSREPSGQVHLQEQLLSDILLKKVKVGSIDRGIKIIEERLCQKKVLIVLDDVDQMDQIYAVAGKRNWLGPGSRIIITTRDRHLLNKLQVEKVYMVENLNEEESLQLFSWHAFKSSYPENDYVQISKDVISYAGGLPLALKVLGSFLLDKSPSEWRCELKKLQKFPPNQVQEILRLSFDALECNEKEIFLDIACFFVGKEREYVAKILDGCQLFGEIGMRVLVDKCLLVIDASSKLQMHGLIRDMGREIVYESAQREVAKCSRLWLNEDVYDVLDMEMGTDAIEGLSFHSSSSKETHFRIEALAKLTRLRLLNLRYVHVSGCYKNFTKKLRWLCWRGFPLRCIPREFNQENLVALDLRYSNLKKVWDEGKFLNLSHSHSLCKTPDFSKIPNLQRLLLKDCTSLVGISETIGHLQNLQLLNMEGCTNLKGIPENSSKLMCLQVFILSGCAKLDKLPKNLEEMVSLTELKLDGTAIKQVPPSIVHLKNLKNLSLADCRGSSNTTLYSLVQSWVWGNRSPRLLPTSFIGLNSLTSLNISCCNLSDDVIPSDIGSLSSLHYLNLSNNKFSRLPSGISSLSRLQYIHKSSVTPRATKRFESFVFFSLPSLGSHTMREYEPL</sequence>
<dbReference type="InterPro" id="IPR003591">
    <property type="entry name" value="Leu-rich_rpt_typical-subtyp"/>
</dbReference>
<evidence type="ECO:0000259" key="4">
    <source>
        <dbReference type="PROSITE" id="PS50104"/>
    </source>
</evidence>
<dbReference type="InterPro" id="IPR035897">
    <property type="entry name" value="Toll_tir_struct_dom_sf"/>
</dbReference>
<dbReference type="InterPro" id="IPR058192">
    <property type="entry name" value="WHD_ROQ1-like"/>
</dbReference>
<dbReference type="PANTHER" id="PTHR11017">
    <property type="entry name" value="LEUCINE-RICH REPEAT-CONTAINING PROTEIN"/>
    <property type="match status" value="1"/>
</dbReference>
<dbReference type="AlphaFoldDB" id="A0AAN8VBM7"/>
<dbReference type="GO" id="GO:0006952">
    <property type="term" value="P:defense response"/>
    <property type="evidence" value="ECO:0007669"/>
    <property type="project" value="InterPro"/>
</dbReference>
<dbReference type="InterPro" id="IPR044974">
    <property type="entry name" value="Disease_R_plants"/>
</dbReference>
<reference evidence="5 6" key="1">
    <citation type="submission" date="2023-12" db="EMBL/GenBank/DDBJ databases">
        <title>A high-quality genome assembly for Dillenia turbinata (Dilleniales).</title>
        <authorList>
            <person name="Chanderbali A."/>
        </authorList>
    </citation>
    <scope>NUCLEOTIDE SEQUENCE [LARGE SCALE GENOMIC DNA]</scope>
    <source>
        <strain evidence="5">LSX21</strain>
        <tissue evidence="5">Leaf</tissue>
    </source>
</reference>
<comment type="caution">
    <text evidence="5">The sequence shown here is derived from an EMBL/GenBank/DDBJ whole genome shotgun (WGS) entry which is preliminary data.</text>
</comment>
<dbReference type="PROSITE" id="PS50104">
    <property type="entry name" value="TIR"/>
    <property type="match status" value="1"/>
</dbReference>
<dbReference type="InterPro" id="IPR042197">
    <property type="entry name" value="Apaf_helical"/>
</dbReference>
<dbReference type="InterPro" id="IPR027417">
    <property type="entry name" value="P-loop_NTPase"/>
</dbReference>
<dbReference type="InterPro" id="IPR001611">
    <property type="entry name" value="Leu-rich_rpt"/>
</dbReference>
<dbReference type="Gene3D" id="1.10.8.430">
    <property type="entry name" value="Helical domain of apoptotic protease-activating factors"/>
    <property type="match status" value="1"/>
</dbReference>
<dbReference type="SUPFAM" id="SSF52540">
    <property type="entry name" value="P-loop containing nucleoside triphosphate hydrolases"/>
    <property type="match status" value="1"/>
</dbReference>
<dbReference type="Pfam" id="PF23282">
    <property type="entry name" value="WHD_ROQ1"/>
    <property type="match status" value="1"/>
</dbReference>
<keyword evidence="2" id="KW-0677">Repeat</keyword>
<dbReference type="PRINTS" id="PR00364">
    <property type="entry name" value="DISEASERSIST"/>
</dbReference>
<dbReference type="GO" id="GO:0007165">
    <property type="term" value="P:signal transduction"/>
    <property type="evidence" value="ECO:0007669"/>
    <property type="project" value="InterPro"/>
</dbReference>
<dbReference type="SUPFAM" id="SSF52058">
    <property type="entry name" value="L domain-like"/>
    <property type="match status" value="1"/>
</dbReference>
<dbReference type="Pfam" id="PF01582">
    <property type="entry name" value="TIR"/>
    <property type="match status" value="1"/>
</dbReference>
<evidence type="ECO:0000313" key="5">
    <source>
        <dbReference type="EMBL" id="KAK6932018.1"/>
    </source>
</evidence>
<evidence type="ECO:0000313" key="6">
    <source>
        <dbReference type="Proteomes" id="UP001370490"/>
    </source>
</evidence>
<dbReference type="Gene3D" id="3.40.50.10140">
    <property type="entry name" value="Toll/interleukin-1 receptor homology (TIR) domain"/>
    <property type="match status" value="1"/>
</dbReference>
<dbReference type="SUPFAM" id="SSF52200">
    <property type="entry name" value="Toll/Interleukin receptor TIR domain"/>
    <property type="match status" value="1"/>
</dbReference>
<dbReference type="InterPro" id="IPR000157">
    <property type="entry name" value="TIR_dom"/>
</dbReference>
<dbReference type="SMART" id="SM00255">
    <property type="entry name" value="TIR"/>
    <property type="match status" value="1"/>
</dbReference>
<dbReference type="Proteomes" id="UP001370490">
    <property type="component" value="Unassembled WGS sequence"/>
</dbReference>
<evidence type="ECO:0000256" key="2">
    <source>
        <dbReference type="ARBA" id="ARBA00022737"/>
    </source>
</evidence>
<dbReference type="SMART" id="SM00369">
    <property type="entry name" value="LRR_TYP"/>
    <property type="match status" value="2"/>
</dbReference>
<dbReference type="PANTHER" id="PTHR11017:SF271">
    <property type="entry name" value="DISEASE RESISTANCE PROTEIN (TIR-NBS-LRR CLASS) FAMILY"/>
    <property type="match status" value="1"/>
</dbReference>
<gene>
    <name evidence="5" type="ORF">RJ641_001642</name>
</gene>
<keyword evidence="5" id="KW-0675">Receptor</keyword>
<accession>A0AAN8VBM7</accession>
<dbReference type="InterPro" id="IPR032675">
    <property type="entry name" value="LRR_dom_sf"/>
</dbReference>
<evidence type="ECO:0000256" key="3">
    <source>
        <dbReference type="ARBA" id="ARBA00023027"/>
    </source>
</evidence>
<name>A0AAN8VBM7_9MAGN</name>
<organism evidence="5 6">
    <name type="scientific">Dillenia turbinata</name>
    <dbReference type="NCBI Taxonomy" id="194707"/>
    <lineage>
        <taxon>Eukaryota</taxon>
        <taxon>Viridiplantae</taxon>
        <taxon>Streptophyta</taxon>
        <taxon>Embryophyta</taxon>
        <taxon>Tracheophyta</taxon>
        <taxon>Spermatophyta</taxon>
        <taxon>Magnoliopsida</taxon>
        <taxon>eudicotyledons</taxon>
        <taxon>Gunneridae</taxon>
        <taxon>Pentapetalae</taxon>
        <taxon>Dilleniales</taxon>
        <taxon>Dilleniaceae</taxon>
        <taxon>Dillenia</taxon>
    </lineage>
</organism>
<keyword evidence="1" id="KW-0433">Leucine-rich repeat</keyword>
<keyword evidence="3" id="KW-0520">NAD</keyword>
<dbReference type="Gene3D" id="3.80.10.10">
    <property type="entry name" value="Ribonuclease Inhibitor"/>
    <property type="match status" value="2"/>
</dbReference>
<dbReference type="InterPro" id="IPR002182">
    <property type="entry name" value="NB-ARC"/>
</dbReference>
<dbReference type="GO" id="GO:0043531">
    <property type="term" value="F:ADP binding"/>
    <property type="evidence" value="ECO:0007669"/>
    <property type="project" value="InterPro"/>
</dbReference>
<proteinExistence type="predicted"/>
<dbReference type="Pfam" id="PF00931">
    <property type="entry name" value="NB-ARC"/>
    <property type="match status" value="1"/>
</dbReference>
<protein>
    <submittedName>
        <fullName evidence="5">Toll/interleukin-1 receptor homology (TIR) domain</fullName>
    </submittedName>
</protein>
<feature type="domain" description="TIR" evidence="4">
    <location>
        <begin position="22"/>
        <end position="189"/>
    </location>
</feature>
<dbReference type="EMBL" id="JBAMMX010000010">
    <property type="protein sequence ID" value="KAK6932018.1"/>
    <property type="molecule type" value="Genomic_DNA"/>
</dbReference>
<dbReference type="PROSITE" id="PS51450">
    <property type="entry name" value="LRR"/>
    <property type="match status" value="1"/>
</dbReference>
<dbReference type="FunFam" id="3.40.50.10140:FF:000007">
    <property type="entry name" value="Disease resistance protein (TIR-NBS-LRR class)"/>
    <property type="match status" value="1"/>
</dbReference>
<evidence type="ECO:0000256" key="1">
    <source>
        <dbReference type="ARBA" id="ARBA00022614"/>
    </source>
</evidence>
<dbReference type="Gene3D" id="3.40.50.300">
    <property type="entry name" value="P-loop containing nucleotide triphosphate hydrolases"/>
    <property type="match status" value="1"/>
</dbReference>